<dbReference type="PANTHER" id="PTHR42039">
    <property type="entry name" value="PUTATIVE (AFU_ORTHOLOGUE AFUA_3G02940)-RELATED"/>
    <property type="match status" value="1"/>
</dbReference>
<accession>A0A317WGU7</accession>
<dbReference type="VEuPathDB" id="FungiDB:BO83DRAFT_10311"/>
<name>A0A317WGU7_ASPEC</name>
<dbReference type="AlphaFoldDB" id="A0A317WGU7"/>
<keyword evidence="3" id="KW-1185">Reference proteome</keyword>
<dbReference type="PANTHER" id="PTHR42039:SF1">
    <property type="entry name" value="PUTATIVE (AFU_ORTHOLOGUE AFUA_3G02940)-RELATED"/>
    <property type="match status" value="1"/>
</dbReference>
<dbReference type="Proteomes" id="UP000246171">
    <property type="component" value="Unassembled WGS sequence"/>
</dbReference>
<evidence type="ECO:0000313" key="3">
    <source>
        <dbReference type="Proteomes" id="UP000246171"/>
    </source>
</evidence>
<dbReference type="EMBL" id="MSFU01000001">
    <property type="protein sequence ID" value="PWY85583.1"/>
    <property type="molecule type" value="Genomic_DNA"/>
</dbReference>
<feature type="region of interest" description="Disordered" evidence="1">
    <location>
        <begin position="133"/>
        <end position="173"/>
    </location>
</feature>
<proteinExistence type="predicted"/>
<protein>
    <recommendedName>
        <fullName evidence="4">Allergen Asp f 4</fullName>
    </recommendedName>
</protein>
<evidence type="ECO:0000313" key="2">
    <source>
        <dbReference type="EMBL" id="PWY85583.1"/>
    </source>
</evidence>
<dbReference type="OrthoDB" id="118256at2759"/>
<reference evidence="2" key="1">
    <citation type="submission" date="2016-12" db="EMBL/GenBank/DDBJ databases">
        <title>The genomes of Aspergillus section Nigri reveals drivers in fungal speciation.</title>
        <authorList>
            <consortium name="DOE Joint Genome Institute"/>
            <person name="Vesth T.C."/>
            <person name="Nybo J."/>
            <person name="Theobald S."/>
            <person name="Brandl J."/>
            <person name="Frisvad J.C."/>
            <person name="Nielsen K.F."/>
            <person name="Lyhne E.K."/>
            <person name="Kogle M.E."/>
            <person name="Kuo A."/>
            <person name="Riley R."/>
            <person name="Clum A."/>
            <person name="Nolan M."/>
            <person name="Lipzen A."/>
            <person name="Salamov A."/>
            <person name="Henrissat B."/>
            <person name="Wiebenga A."/>
            <person name="De vries R.P."/>
            <person name="Grigoriev I.V."/>
            <person name="Mortensen U.H."/>
            <person name="Andersen M.R."/>
            <person name="Baker S.E."/>
        </authorList>
    </citation>
    <scope>NUCLEOTIDE SEQUENCE</scope>
    <source>
        <strain evidence="2">CBS 122712</strain>
    </source>
</reference>
<sequence>MAFRLTHPIPSLFWTHPLFQFQKRDSHGTPTSTGNCDSQLPHSLYIPRLRRTLSIGVRHPFFTFTLSLYTLARRDTHTLYIHSLQITRKMYFTTPFLLLAAALPSALSQPTPTKVQGHSRRQIDISASASVSISAPSSSSSSSSTSSASSSDWTSTPSDGDYSTSGFGSETSSYGSGDTYIGNVGDPWGSNIIEVSASEASNYKYVMQLTGQNSEDWTVVFWNKYGPDGKMDGWYGYSALSFTLSSGETKYVAFDEDTQGAFGAAQGSSLPTGSSGGYACTWGEFDFGSTANDDWSGFDVSAIQAQDNDMSVQGMQICDALGSTCSSITADAAEVDNAYTSAETDEGGIGGNLSAGPVRLAVVIDYSG</sequence>
<organism evidence="2 3">
    <name type="scientific">Aspergillus eucalypticola (strain CBS 122712 / IBT 29274)</name>
    <dbReference type="NCBI Taxonomy" id="1448314"/>
    <lineage>
        <taxon>Eukaryota</taxon>
        <taxon>Fungi</taxon>
        <taxon>Dikarya</taxon>
        <taxon>Ascomycota</taxon>
        <taxon>Pezizomycotina</taxon>
        <taxon>Eurotiomycetes</taxon>
        <taxon>Eurotiomycetidae</taxon>
        <taxon>Eurotiales</taxon>
        <taxon>Aspergillaceae</taxon>
        <taxon>Aspergillus</taxon>
        <taxon>Aspergillus subgen. Circumdati</taxon>
    </lineage>
</organism>
<comment type="caution">
    <text evidence="2">The sequence shown here is derived from an EMBL/GenBank/DDBJ whole genome shotgun (WGS) entry which is preliminary data.</text>
</comment>
<dbReference type="Pfam" id="PF25312">
    <property type="entry name" value="Allergen_Asp_f_4"/>
    <property type="match status" value="1"/>
</dbReference>
<evidence type="ECO:0000256" key="1">
    <source>
        <dbReference type="SAM" id="MobiDB-lite"/>
    </source>
</evidence>
<dbReference type="InterPro" id="IPR038903">
    <property type="entry name" value="Allergen_Asp_f_4"/>
</dbReference>
<gene>
    <name evidence="2" type="ORF">BO83DRAFT_10311</name>
</gene>
<dbReference type="GeneID" id="37047837"/>
<dbReference type="GO" id="GO:0005576">
    <property type="term" value="C:extracellular region"/>
    <property type="evidence" value="ECO:0007669"/>
    <property type="project" value="InterPro"/>
</dbReference>
<feature type="compositionally biased region" description="Polar residues" evidence="1">
    <location>
        <begin position="161"/>
        <end position="173"/>
    </location>
</feature>
<dbReference type="RefSeq" id="XP_025393503.1">
    <property type="nucleotide sequence ID" value="XM_025525875.1"/>
</dbReference>
<feature type="compositionally biased region" description="Low complexity" evidence="1">
    <location>
        <begin position="133"/>
        <end position="159"/>
    </location>
</feature>
<evidence type="ECO:0008006" key="4">
    <source>
        <dbReference type="Google" id="ProtNLM"/>
    </source>
</evidence>
<dbReference type="GO" id="GO:0019863">
    <property type="term" value="F:IgE binding"/>
    <property type="evidence" value="ECO:0007669"/>
    <property type="project" value="InterPro"/>
</dbReference>